<keyword evidence="1" id="KW-0813">Transport</keyword>
<evidence type="ECO:0000313" key="6">
    <source>
        <dbReference type="EMBL" id="RCN56816.1"/>
    </source>
</evidence>
<dbReference type="GO" id="GO:0046872">
    <property type="term" value="F:metal ion binding"/>
    <property type="evidence" value="ECO:0007669"/>
    <property type="project" value="UniProtKB-KW"/>
</dbReference>
<name>A0A368HEF2_9GAMM</name>
<dbReference type="PANTHER" id="PTHR38344:SF1">
    <property type="entry name" value="INORGANIC CARBON TRANSPORTER SUBUNIT DABA-RELATED"/>
    <property type="match status" value="1"/>
</dbReference>
<sequence length="799" mass="85730">MGGVAGAQVHDQDLANRNGAAVDGRAGVCDPCAPSLPCASGGGAMDGPLGIPASHGEGSLAGRHALTEGTPARPAAWRGAVRTACDRLAPAWSQGAAAVVNPYFGLRHLDFEVAGVTLARVAGSPLTMPRRYYREQVASGRITRGDIAEALKAHGLPSDEGSVARLLMHDGAPPVQRLPLVSHVWQRIDAPTPWAAFCVERISQFAAAYFDAGQAAWPLPWRDEPLYEAWRGFARLDASPRAMGLKGVADIVAGLPRRPLASIALVLKTLAIPDAHVVDYCHAALLDIGGWATRVADRPRARGVDADPTDIEQLLAIRLAWEFIVFRAVPGSRLEVAWQTALASLPSLPATRMTPDVQVDSVLQAALELGYRRRIVADLAACGERPDRHAGQGRVAVQAVFCMHNRVEVFRRALETVAPWIQTLGFSGFCALAFARAPFVEAVAPVTPSVRPKGPGADLEHRAAITDADRGAMAAALLRGMSLADGLARLVLLIDHGPSSAHRPQDAGSGPSEYRIGELDAPMVAAWLNDRALRARLAQEGVAIPADTRFVAARYDGAHDEVAVLDTGPWELSHAQDLRDTRAALEGAGARTREERARAPVSPVLASHLASAPAGARTPERSRAAADPEFVGNAAFIAAPRARTEGMALDGRAFLHDYAWRRDADFRILRYIMTTPMMAAYWMNMRYYASVVDHKRFGGGNKALHNAVGGCVGVLEGAGGDLRNGLPIQSLFDGRHWLHEPLRLNAFVEAPRARIDEVLAGHEIVRSVVEHGWLFLFQMDSEAGGLFLRARDGRWGQLS</sequence>
<comment type="caution">
    <text evidence="6">The sequence shown here is derived from an EMBL/GenBank/DDBJ whole genome shotgun (WGS) entry which is preliminary data.</text>
</comment>
<dbReference type="AlphaFoldDB" id="A0A368HEF2"/>
<evidence type="ECO:0000256" key="1">
    <source>
        <dbReference type="ARBA" id="ARBA00022448"/>
    </source>
</evidence>
<dbReference type="PANTHER" id="PTHR38344">
    <property type="entry name" value="UPF0753 PROTEIN AQ_863"/>
    <property type="match status" value="1"/>
</dbReference>
<evidence type="ECO:0000313" key="7">
    <source>
        <dbReference type="Proteomes" id="UP000253250"/>
    </source>
</evidence>
<keyword evidence="7" id="KW-1185">Reference proteome</keyword>
<protein>
    <recommendedName>
        <fullName evidence="8">DUF2309 domain-containing protein</fullName>
    </recommendedName>
</protein>
<evidence type="ECO:0000256" key="2">
    <source>
        <dbReference type="ARBA" id="ARBA00022475"/>
    </source>
</evidence>
<evidence type="ECO:0008006" key="8">
    <source>
        <dbReference type="Google" id="ProtNLM"/>
    </source>
</evidence>
<keyword evidence="4" id="KW-0862">Zinc</keyword>
<accession>A0A368HEF2</accession>
<dbReference type="Proteomes" id="UP000253250">
    <property type="component" value="Unassembled WGS sequence"/>
</dbReference>
<evidence type="ECO:0000256" key="3">
    <source>
        <dbReference type="ARBA" id="ARBA00022723"/>
    </source>
</evidence>
<keyword evidence="5" id="KW-0472">Membrane</keyword>
<dbReference type="EMBL" id="PSYR01000002">
    <property type="protein sequence ID" value="RCN56816.1"/>
    <property type="molecule type" value="Genomic_DNA"/>
</dbReference>
<gene>
    <name evidence="6" type="ORF">C4900_13750</name>
</gene>
<evidence type="ECO:0000256" key="5">
    <source>
        <dbReference type="ARBA" id="ARBA00023136"/>
    </source>
</evidence>
<proteinExistence type="predicted"/>
<reference evidence="6 7" key="1">
    <citation type="submission" date="2018-02" db="EMBL/GenBank/DDBJ databases">
        <title>Insights into the biology of acidophilic members of the Acidiferrobacteraceae family derived from comparative genomic analyses.</title>
        <authorList>
            <person name="Issotta F."/>
            <person name="Thyssen C."/>
            <person name="Mena C."/>
            <person name="Moya A."/>
            <person name="Bellenberg S."/>
            <person name="Sproer C."/>
            <person name="Covarrubias P.C."/>
            <person name="Sand W."/>
            <person name="Quatrini R."/>
            <person name="Vera M."/>
        </authorList>
    </citation>
    <scope>NUCLEOTIDE SEQUENCE [LARGE SCALE GENOMIC DNA]</scope>
    <source>
        <strain evidence="7">m-1</strain>
    </source>
</reference>
<dbReference type="InterPro" id="IPR018752">
    <property type="entry name" value="DabA"/>
</dbReference>
<dbReference type="OrthoDB" id="9805101at2"/>
<organism evidence="6 7">
    <name type="scientific">Acidiferrobacter thiooxydans</name>
    <dbReference type="NCBI Taxonomy" id="163359"/>
    <lineage>
        <taxon>Bacteria</taxon>
        <taxon>Pseudomonadati</taxon>
        <taxon>Pseudomonadota</taxon>
        <taxon>Gammaproteobacteria</taxon>
        <taxon>Acidiferrobacterales</taxon>
        <taxon>Acidiferrobacteraceae</taxon>
        <taxon>Acidiferrobacter</taxon>
    </lineage>
</organism>
<dbReference type="Pfam" id="PF10070">
    <property type="entry name" value="DabA"/>
    <property type="match status" value="2"/>
</dbReference>
<keyword evidence="3" id="KW-0479">Metal-binding</keyword>
<evidence type="ECO:0000256" key="4">
    <source>
        <dbReference type="ARBA" id="ARBA00022833"/>
    </source>
</evidence>
<keyword evidence="2" id="KW-1003">Cell membrane</keyword>